<dbReference type="GO" id="GO:0008168">
    <property type="term" value="F:methyltransferase activity"/>
    <property type="evidence" value="ECO:0007669"/>
    <property type="project" value="UniProtKB-KW"/>
</dbReference>
<dbReference type="Proteomes" id="UP000630353">
    <property type="component" value="Unassembled WGS sequence"/>
</dbReference>
<dbReference type="PANTHER" id="PTHR43861">
    <property type="entry name" value="TRANS-ACONITATE 2-METHYLTRANSFERASE-RELATED"/>
    <property type="match status" value="1"/>
</dbReference>
<sequence>MPDAGPYLQANRAFWDGLVGIHVASTGPDGYGVDALRRGTRRLHAIEEAELGPVDGLDVLHLQCHFGVDSLILAQRGARVTGLDFSSAAVRTARGLAVELGLDARFVEGDVYAAPALIEGRFDLVYVTWGTVCWLPDLAAWAKVAAHFLKPGGRFYFCDAHPAALVFDDSDEAAGLPAGTLRVRYPYFHREEPTALEMTADYADPDAVLENRRNFEWAHSVSDIVNAVIGAGLRLEWLHEHDEIAWKLLPALVPGGPGQYRWPHGFDPRLPLSLSLSARMD</sequence>
<keyword evidence="2" id="KW-0808">Transferase</keyword>
<evidence type="ECO:0000313" key="5">
    <source>
        <dbReference type="Proteomes" id="UP000630353"/>
    </source>
</evidence>
<evidence type="ECO:0000256" key="1">
    <source>
        <dbReference type="ARBA" id="ARBA00022603"/>
    </source>
</evidence>
<name>A0A918XRL0_9PROT</name>
<gene>
    <name evidence="4" type="ORF">GCM10017083_18830</name>
</gene>
<dbReference type="AlphaFoldDB" id="A0A918XRL0"/>
<keyword evidence="5" id="KW-1185">Reference proteome</keyword>
<organism evidence="4 5">
    <name type="scientific">Thalassobaculum fulvum</name>
    <dbReference type="NCBI Taxonomy" id="1633335"/>
    <lineage>
        <taxon>Bacteria</taxon>
        <taxon>Pseudomonadati</taxon>
        <taxon>Pseudomonadota</taxon>
        <taxon>Alphaproteobacteria</taxon>
        <taxon>Rhodospirillales</taxon>
        <taxon>Thalassobaculaceae</taxon>
        <taxon>Thalassobaculum</taxon>
    </lineage>
</organism>
<dbReference type="GO" id="GO:0032259">
    <property type="term" value="P:methylation"/>
    <property type="evidence" value="ECO:0007669"/>
    <property type="project" value="UniProtKB-KW"/>
</dbReference>
<evidence type="ECO:0000313" key="4">
    <source>
        <dbReference type="EMBL" id="GHD48117.1"/>
    </source>
</evidence>
<evidence type="ECO:0000259" key="3">
    <source>
        <dbReference type="Pfam" id="PF13649"/>
    </source>
</evidence>
<dbReference type="EMBL" id="BMZS01000004">
    <property type="protein sequence ID" value="GHD48117.1"/>
    <property type="molecule type" value="Genomic_DNA"/>
</dbReference>
<accession>A0A918XRL0</accession>
<keyword evidence="1" id="KW-0489">Methyltransferase</keyword>
<dbReference type="SUPFAM" id="SSF53335">
    <property type="entry name" value="S-adenosyl-L-methionine-dependent methyltransferases"/>
    <property type="match status" value="1"/>
</dbReference>
<proteinExistence type="predicted"/>
<dbReference type="InterPro" id="IPR029063">
    <property type="entry name" value="SAM-dependent_MTases_sf"/>
</dbReference>
<feature type="domain" description="Methyltransferase" evidence="3">
    <location>
        <begin position="59"/>
        <end position="153"/>
    </location>
</feature>
<dbReference type="RefSeq" id="WP_189988720.1">
    <property type="nucleotide sequence ID" value="NZ_BMZS01000004.1"/>
</dbReference>
<reference evidence="4" key="2">
    <citation type="submission" date="2020-09" db="EMBL/GenBank/DDBJ databases">
        <authorList>
            <person name="Sun Q."/>
            <person name="Kim S."/>
        </authorList>
    </citation>
    <scope>NUCLEOTIDE SEQUENCE</scope>
    <source>
        <strain evidence="4">KCTC 42651</strain>
    </source>
</reference>
<dbReference type="Pfam" id="PF13649">
    <property type="entry name" value="Methyltransf_25"/>
    <property type="match status" value="1"/>
</dbReference>
<dbReference type="InterPro" id="IPR041698">
    <property type="entry name" value="Methyltransf_25"/>
</dbReference>
<dbReference type="Gene3D" id="3.40.50.150">
    <property type="entry name" value="Vaccinia Virus protein VP39"/>
    <property type="match status" value="1"/>
</dbReference>
<dbReference type="CDD" id="cd02440">
    <property type="entry name" value="AdoMet_MTases"/>
    <property type="match status" value="1"/>
</dbReference>
<dbReference type="PANTHER" id="PTHR43861:SF1">
    <property type="entry name" value="TRANS-ACONITATE 2-METHYLTRANSFERASE"/>
    <property type="match status" value="1"/>
</dbReference>
<evidence type="ECO:0000256" key="2">
    <source>
        <dbReference type="ARBA" id="ARBA00022679"/>
    </source>
</evidence>
<protein>
    <recommendedName>
        <fullName evidence="3">Methyltransferase domain-containing protein</fullName>
    </recommendedName>
</protein>
<comment type="caution">
    <text evidence="4">The sequence shown here is derived from an EMBL/GenBank/DDBJ whole genome shotgun (WGS) entry which is preliminary data.</text>
</comment>
<reference evidence="4" key="1">
    <citation type="journal article" date="2014" name="Int. J. Syst. Evol. Microbiol.">
        <title>Complete genome sequence of Corynebacterium casei LMG S-19264T (=DSM 44701T), isolated from a smear-ripened cheese.</title>
        <authorList>
            <consortium name="US DOE Joint Genome Institute (JGI-PGF)"/>
            <person name="Walter F."/>
            <person name="Albersmeier A."/>
            <person name="Kalinowski J."/>
            <person name="Ruckert C."/>
        </authorList>
    </citation>
    <scope>NUCLEOTIDE SEQUENCE</scope>
    <source>
        <strain evidence="4">KCTC 42651</strain>
    </source>
</reference>